<evidence type="ECO:0008006" key="7">
    <source>
        <dbReference type="Google" id="ProtNLM"/>
    </source>
</evidence>
<comment type="similarity">
    <text evidence="1">Belongs to the IF-3 family.</text>
</comment>
<evidence type="ECO:0000256" key="2">
    <source>
        <dbReference type="ARBA" id="ARBA00022540"/>
    </source>
</evidence>
<comment type="caution">
    <text evidence="5">The sequence shown here is derived from an EMBL/GenBank/DDBJ whole genome shotgun (WGS) entry which is preliminary data.</text>
</comment>
<dbReference type="PANTHER" id="PTHR10938:SF0">
    <property type="entry name" value="TRANSLATION INITIATION FACTOR IF-3, MITOCHONDRIAL"/>
    <property type="match status" value="1"/>
</dbReference>
<evidence type="ECO:0000256" key="4">
    <source>
        <dbReference type="SAM" id="MobiDB-lite"/>
    </source>
</evidence>
<dbReference type="GO" id="GO:0032790">
    <property type="term" value="P:ribosome disassembly"/>
    <property type="evidence" value="ECO:0007669"/>
    <property type="project" value="TreeGrafter"/>
</dbReference>
<feature type="region of interest" description="Disordered" evidence="4">
    <location>
        <begin position="251"/>
        <end position="296"/>
    </location>
</feature>
<feature type="compositionally biased region" description="Basic and acidic residues" evidence="4">
    <location>
        <begin position="251"/>
        <end position="289"/>
    </location>
</feature>
<dbReference type="PANTHER" id="PTHR10938">
    <property type="entry name" value="TRANSLATION INITIATION FACTOR IF-3"/>
    <property type="match status" value="1"/>
</dbReference>
<evidence type="ECO:0000256" key="1">
    <source>
        <dbReference type="ARBA" id="ARBA00005439"/>
    </source>
</evidence>
<dbReference type="OrthoDB" id="21573at2759"/>
<gene>
    <name evidence="5" type="ORF">A1Q1_07418</name>
</gene>
<dbReference type="SUPFAM" id="SSF55200">
    <property type="entry name" value="Translation initiation factor IF3, C-terminal domain"/>
    <property type="match status" value="1"/>
</dbReference>
<reference evidence="5 6" key="1">
    <citation type="journal article" date="2012" name="Eukaryot. Cell">
        <title>Draft genome sequence of CBS 2479, the standard type strain of Trichosporon asahii.</title>
        <authorList>
            <person name="Yang R.Y."/>
            <person name="Li H.T."/>
            <person name="Zhu H."/>
            <person name="Zhou G.P."/>
            <person name="Wang M."/>
            <person name="Wang L."/>
        </authorList>
    </citation>
    <scope>NUCLEOTIDE SEQUENCE [LARGE SCALE GENOMIC DNA]</scope>
    <source>
        <strain evidence="6">ATCC 90039 / CBS 2479 / JCM 2466 / KCTC 7840 / NCYC 2677 / UAMH 7654</strain>
    </source>
</reference>
<dbReference type="InterPro" id="IPR036788">
    <property type="entry name" value="T_IF-3_C_sf"/>
</dbReference>
<keyword evidence="2" id="KW-0396">Initiation factor</keyword>
<dbReference type="GO" id="GO:0005739">
    <property type="term" value="C:mitochondrion"/>
    <property type="evidence" value="ECO:0007669"/>
    <property type="project" value="TreeGrafter"/>
</dbReference>
<dbReference type="GO" id="GO:0003743">
    <property type="term" value="F:translation initiation factor activity"/>
    <property type="evidence" value="ECO:0007669"/>
    <property type="project" value="UniProtKB-KW"/>
</dbReference>
<dbReference type="KEGG" id="tasa:A1Q1_07418"/>
<proteinExistence type="inferred from homology"/>
<sequence length="296" mass="33529">MATLRSLATLPRSLASSSSLRFTSGAVTPIRHYVAPKKPAPKPPATPRPISKSKQAFMLPGQVAASRRDQRRAQVGAVNMDIPFAEVHVVDSETENLGPIQPLKDVVDSISQDTHAVRLVRLDPPVVRIIDLEGEKVKERERFARQKLSRRLAVEDKEIQVGWHSAQADMQHKAKMARQALEKGDRVHVIFATRVGGTQSMVSAQKKAEVVALFDEALEEVGDKWKDDERVKGLWVLYYQPKAQIREAAKERLVEKESKKKAKHDVEKEARRKKQQERERKAHERLKEDLAEDPWA</sequence>
<dbReference type="VEuPathDB" id="FungiDB:A1Q1_07418"/>
<dbReference type="EMBL" id="ALBS01000057">
    <property type="protein sequence ID" value="EJT51446.1"/>
    <property type="molecule type" value="Genomic_DNA"/>
</dbReference>
<dbReference type="HOGENOM" id="CLU_940695_0_0_1"/>
<accession>J5TL56</accession>
<dbReference type="Proteomes" id="UP000002748">
    <property type="component" value="Unassembled WGS sequence"/>
</dbReference>
<dbReference type="GO" id="GO:0043022">
    <property type="term" value="F:ribosome binding"/>
    <property type="evidence" value="ECO:0007669"/>
    <property type="project" value="TreeGrafter"/>
</dbReference>
<evidence type="ECO:0000313" key="6">
    <source>
        <dbReference type="Proteomes" id="UP000002748"/>
    </source>
</evidence>
<organism evidence="5 6">
    <name type="scientific">Trichosporon asahii var. asahii (strain ATCC 90039 / CBS 2479 / JCM 2466 / KCTC 7840 / NBRC 103889/ NCYC 2677 / UAMH 7654)</name>
    <name type="common">Yeast</name>
    <dbReference type="NCBI Taxonomy" id="1186058"/>
    <lineage>
        <taxon>Eukaryota</taxon>
        <taxon>Fungi</taxon>
        <taxon>Dikarya</taxon>
        <taxon>Basidiomycota</taxon>
        <taxon>Agaricomycotina</taxon>
        <taxon>Tremellomycetes</taxon>
        <taxon>Trichosporonales</taxon>
        <taxon>Trichosporonaceae</taxon>
        <taxon>Trichosporon</taxon>
    </lineage>
</organism>
<name>J5TL56_TRIAS</name>
<dbReference type="AlphaFoldDB" id="J5TL56"/>
<dbReference type="InterPro" id="IPR001288">
    <property type="entry name" value="Translation_initiation_fac_3"/>
</dbReference>
<dbReference type="RefSeq" id="XP_014183129.1">
    <property type="nucleotide sequence ID" value="XM_014327654.1"/>
</dbReference>
<evidence type="ECO:0000313" key="5">
    <source>
        <dbReference type="EMBL" id="EJT51446.1"/>
    </source>
</evidence>
<protein>
    <recommendedName>
        <fullName evidence="7">Translation initiation factor 3 N-terminal domain-containing protein</fullName>
    </recommendedName>
</protein>
<dbReference type="GeneID" id="25990930"/>
<feature type="region of interest" description="Disordered" evidence="4">
    <location>
        <begin position="33"/>
        <end position="54"/>
    </location>
</feature>
<dbReference type="Gene3D" id="3.30.110.10">
    <property type="entry name" value="Translation initiation factor 3 (IF-3), C-terminal domain"/>
    <property type="match status" value="1"/>
</dbReference>
<keyword evidence="3" id="KW-0648">Protein biosynthesis</keyword>
<dbReference type="GO" id="GO:0070124">
    <property type="term" value="P:mitochondrial translational initiation"/>
    <property type="evidence" value="ECO:0007669"/>
    <property type="project" value="TreeGrafter"/>
</dbReference>
<evidence type="ECO:0000256" key="3">
    <source>
        <dbReference type="ARBA" id="ARBA00022917"/>
    </source>
</evidence>